<dbReference type="Gene3D" id="1.10.760.10">
    <property type="entry name" value="Cytochrome c-like domain"/>
    <property type="match status" value="2"/>
</dbReference>
<keyword evidence="25" id="KW-1185">Reference proteome</keyword>
<evidence type="ECO:0000256" key="15">
    <source>
        <dbReference type="ARBA" id="ARBA00022989"/>
    </source>
</evidence>
<dbReference type="Pfam" id="PF14715">
    <property type="entry name" value="FixP_N"/>
    <property type="match status" value="1"/>
</dbReference>
<dbReference type="PANTHER" id="PTHR33751:SF1">
    <property type="entry name" value="CBB3-TYPE CYTOCHROME C OXIDASE SUBUNIT FIXP"/>
    <property type="match status" value="1"/>
</dbReference>
<keyword evidence="5 21" id="KW-0813">Transport</keyword>
<dbReference type="InterPro" id="IPR009056">
    <property type="entry name" value="Cyt_c-like_dom"/>
</dbReference>
<dbReference type="InterPro" id="IPR036909">
    <property type="entry name" value="Cyt_c-like_dom_sf"/>
</dbReference>
<evidence type="ECO:0000256" key="7">
    <source>
        <dbReference type="ARBA" id="ARBA00022519"/>
    </source>
</evidence>
<evidence type="ECO:0000256" key="14">
    <source>
        <dbReference type="ARBA" id="ARBA00022982"/>
    </source>
</evidence>
<keyword evidence="6 21" id="KW-1003">Cell membrane</keyword>
<evidence type="ECO:0000256" key="4">
    <source>
        <dbReference type="ARBA" id="ARBA00011203"/>
    </source>
</evidence>
<comment type="similarity">
    <text evidence="3 21">Belongs to the CcoP / FixP family.</text>
</comment>
<evidence type="ECO:0000256" key="1">
    <source>
        <dbReference type="ARBA" id="ARBA00004533"/>
    </source>
</evidence>
<keyword evidence="8 21" id="KW-0349">Heme</keyword>
<keyword evidence="17 21" id="KW-0408">Iron</keyword>
<dbReference type="Gene3D" id="6.10.280.130">
    <property type="match status" value="1"/>
</dbReference>
<evidence type="ECO:0000313" key="24">
    <source>
        <dbReference type="EMBL" id="MCP8936984.1"/>
    </source>
</evidence>
<dbReference type="PIRSF" id="PIRSF000006">
    <property type="entry name" value="Cbb3-Cox_fixP"/>
    <property type="match status" value="1"/>
</dbReference>
<comment type="subcellular location">
    <subcellularLocation>
        <location evidence="1 21">Cell inner membrane</location>
    </subcellularLocation>
</comment>
<dbReference type="PROSITE" id="PS51007">
    <property type="entry name" value="CYTC"/>
    <property type="match status" value="2"/>
</dbReference>
<keyword evidence="18 21" id="KW-0406">Ion transport</keyword>
<comment type="subunit">
    <text evidence="4">Component of the cbb3-type cytochrome c oxidase at least composed of FixN, FixO, FixQ and FixP.</text>
</comment>
<evidence type="ECO:0000256" key="17">
    <source>
        <dbReference type="ARBA" id="ARBA00023004"/>
    </source>
</evidence>
<dbReference type="InterPro" id="IPR004678">
    <property type="entry name" value="Cyt_c_oxidase_cbb3_su3"/>
</dbReference>
<evidence type="ECO:0000256" key="19">
    <source>
        <dbReference type="ARBA" id="ARBA00023136"/>
    </source>
</evidence>
<dbReference type="Pfam" id="PF13442">
    <property type="entry name" value="Cytochrome_CBB3"/>
    <property type="match status" value="2"/>
</dbReference>
<keyword evidence="14 21" id="KW-0249">Electron transport</keyword>
<keyword evidence="19 21" id="KW-0472">Membrane</keyword>
<evidence type="ECO:0000256" key="21">
    <source>
        <dbReference type="PIRNR" id="PIRNR000006"/>
    </source>
</evidence>
<keyword evidence="11 21" id="KW-0479">Metal-binding</keyword>
<evidence type="ECO:0000256" key="3">
    <source>
        <dbReference type="ARBA" id="ARBA00006113"/>
    </source>
</evidence>
<keyword evidence="7 21" id="KW-0997">Cell inner membrane</keyword>
<keyword evidence="13 21" id="KW-0375">Hydrogen ion transport</keyword>
<dbReference type="PANTHER" id="PTHR33751">
    <property type="entry name" value="CBB3-TYPE CYTOCHROME C OXIDASE SUBUNIT FIXP"/>
    <property type="match status" value="1"/>
</dbReference>
<keyword evidence="12" id="KW-0677">Repeat</keyword>
<dbReference type="Proteomes" id="UP001205890">
    <property type="component" value="Unassembled WGS sequence"/>
</dbReference>
<feature type="domain" description="Cytochrome c" evidence="23">
    <location>
        <begin position="205"/>
        <end position="286"/>
    </location>
</feature>
<dbReference type="NCBIfam" id="TIGR00782">
    <property type="entry name" value="ccoP"/>
    <property type="match status" value="1"/>
</dbReference>
<evidence type="ECO:0000256" key="10">
    <source>
        <dbReference type="ARBA" id="ARBA00022692"/>
    </source>
</evidence>
<feature type="domain" description="Cytochrome c" evidence="23">
    <location>
        <begin position="108"/>
        <end position="197"/>
    </location>
</feature>
<comment type="caution">
    <text evidence="24">The sequence shown here is derived from an EMBL/GenBank/DDBJ whole genome shotgun (WGS) entry which is preliminary data.</text>
</comment>
<keyword evidence="15 22" id="KW-1133">Transmembrane helix</keyword>
<gene>
    <name evidence="24" type="primary">ccoP</name>
    <name evidence="24" type="ORF">NK718_00505</name>
</gene>
<evidence type="ECO:0000313" key="25">
    <source>
        <dbReference type="Proteomes" id="UP001205890"/>
    </source>
</evidence>
<evidence type="ECO:0000256" key="18">
    <source>
        <dbReference type="ARBA" id="ARBA00023065"/>
    </source>
</evidence>
<evidence type="ECO:0000256" key="13">
    <source>
        <dbReference type="ARBA" id="ARBA00022781"/>
    </source>
</evidence>
<sequence>MAVEKLDSVTGTATTGHEWDGIRELNTPLPRWWLWLFYMCIVWGIGYVIAYPAWPMVSSYTKGVLGYASRDQIEVDLAALRNQRSGLVSQIEATPLADIEKNPQLLTATLQIGKQAFGTNCSPCHGTGGAGSVGFPNLNDDQWLWGGTLDQIQQTITHGIRNESPDSRQGNMLAFGKDGTLSKTDIPIVAAYVVSLSGRKPEGAHDLAKGKQIFAENCAVCHGDDGKGNPELGAPNLTSGLYLYGGDQKTIEETITNGRGGVMPVWTGRLDPTTIKILTVYVHSLGGGK</sequence>
<dbReference type="InterPro" id="IPR008168">
    <property type="entry name" value="Cyt_C_IC"/>
</dbReference>
<evidence type="ECO:0000256" key="8">
    <source>
        <dbReference type="ARBA" id="ARBA00022617"/>
    </source>
</evidence>
<name>A0ABT1L6P5_9HYPH</name>
<keyword evidence="10 22" id="KW-0812">Transmembrane</keyword>
<evidence type="ECO:0000256" key="11">
    <source>
        <dbReference type="ARBA" id="ARBA00022723"/>
    </source>
</evidence>
<reference evidence="24 25" key="1">
    <citation type="submission" date="2022-07" db="EMBL/GenBank/DDBJ databases">
        <authorList>
            <person name="Li W.-J."/>
            <person name="Deng Q.-Q."/>
        </authorList>
    </citation>
    <scope>NUCLEOTIDE SEQUENCE [LARGE SCALE GENOMIC DNA]</scope>
    <source>
        <strain evidence="24 25">SYSU M60028</strain>
    </source>
</reference>
<organism evidence="24 25">
    <name type="scientific">Alsobacter ponti</name>
    <dbReference type="NCBI Taxonomy" id="2962936"/>
    <lineage>
        <taxon>Bacteria</taxon>
        <taxon>Pseudomonadati</taxon>
        <taxon>Pseudomonadota</taxon>
        <taxon>Alphaproteobacteria</taxon>
        <taxon>Hyphomicrobiales</taxon>
        <taxon>Alsobacteraceae</taxon>
        <taxon>Alsobacter</taxon>
    </lineage>
</organism>
<evidence type="ECO:0000256" key="5">
    <source>
        <dbReference type="ARBA" id="ARBA00022448"/>
    </source>
</evidence>
<feature type="transmembrane region" description="Helical" evidence="22">
    <location>
        <begin position="32"/>
        <end position="54"/>
    </location>
</feature>
<dbReference type="EMBL" id="JANCLU010000001">
    <property type="protein sequence ID" value="MCP8936984.1"/>
    <property type="molecule type" value="Genomic_DNA"/>
</dbReference>
<evidence type="ECO:0000256" key="2">
    <source>
        <dbReference type="ARBA" id="ARBA00004673"/>
    </source>
</evidence>
<dbReference type="InterPro" id="IPR038414">
    <property type="entry name" value="CcoP_N_sf"/>
</dbReference>
<evidence type="ECO:0000256" key="9">
    <source>
        <dbReference type="ARBA" id="ARBA00022660"/>
    </source>
</evidence>
<evidence type="ECO:0000256" key="12">
    <source>
        <dbReference type="ARBA" id="ARBA00022737"/>
    </source>
</evidence>
<evidence type="ECO:0000256" key="6">
    <source>
        <dbReference type="ARBA" id="ARBA00022475"/>
    </source>
</evidence>
<evidence type="ECO:0000256" key="22">
    <source>
        <dbReference type="SAM" id="Phobius"/>
    </source>
</evidence>
<keyword evidence="16 21" id="KW-0560">Oxidoreductase</keyword>
<keyword evidence="9 21" id="KW-0679">Respiratory chain</keyword>
<dbReference type="InterPro" id="IPR032858">
    <property type="entry name" value="CcoP_N"/>
</dbReference>
<dbReference type="SUPFAM" id="SSF46626">
    <property type="entry name" value="Cytochrome c"/>
    <property type="match status" value="2"/>
</dbReference>
<proteinExistence type="inferred from homology"/>
<accession>A0ABT1L6P5</accession>
<protein>
    <recommendedName>
        <fullName evidence="21">Cbb3-type cytochrome c oxidase subunit</fullName>
    </recommendedName>
</protein>
<dbReference type="InterPro" id="IPR050597">
    <property type="entry name" value="Cytochrome_c_Oxidase_Subunit"/>
</dbReference>
<dbReference type="RefSeq" id="WP_254737456.1">
    <property type="nucleotide sequence ID" value="NZ_JANCLU010000001.1"/>
</dbReference>
<evidence type="ECO:0000256" key="20">
    <source>
        <dbReference type="ARBA" id="ARBA00025525"/>
    </source>
</evidence>
<evidence type="ECO:0000256" key="16">
    <source>
        <dbReference type="ARBA" id="ARBA00023002"/>
    </source>
</evidence>
<comment type="cofactor">
    <cofactor evidence="21">
        <name>heme c</name>
        <dbReference type="ChEBI" id="CHEBI:61717"/>
    </cofactor>
    <text evidence="21">Binds 2 heme C groups per subunit.</text>
</comment>
<dbReference type="PRINTS" id="PR00605">
    <property type="entry name" value="CYTCHROMECIC"/>
</dbReference>
<comment type="function">
    <text evidence="20">C-type cytochrome. Part of the cbb3-type cytochrome c oxidase complex. FixP subunit is required for transferring electrons from donor cytochrome c via its heme groups to FixO subunit. From there, electrons are shuttled to the catalytic binuclear center of FixN subunit where oxygen reduction takes place. The complex also functions as a proton pump.</text>
</comment>
<evidence type="ECO:0000259" key="23">
    <source>
        <dbReference type="PROSITE" id="PS51007"/>
    </source>
</evidence>
<comment type="pathway">
    <text evidence="2 21">Energy metabolism; oxidative phosphorylation.</text>
</comment>